<dbReference type="Gene3D" id="3.30.40.100">
    <property type="match status" value="1"/>
</dbReference>
<dbReference type="InterPro" id="IPR003616">
    <property type="entry name" value="Post-SET_dom"/>
</dbReference>
<feature type="compositionally biased region" description="Basic and acidic residues" evidence="11">
    <location>
        <begin position="716"/>
        <end position="729"/>
    </location>
</feature>
<dbReference type="GO" id="GO:0005634">
    <property type="term" value="C:nucleus"/>
    <property type="evidence" value="ECO:0007669"/>
    <property type="project" value="UniProtKB-SubCell"/>
</dbReference>
<dbReference type="GO" id="GO:0032259">
    <property type="term" value="P:methylation"/>
    <property type="evidence" value="ECO:0007669"/>
    <property type="project" value="UniProtKB-KW"/>
</dbReference>
<feature type="domain" description="SET" evidence="12">
    <location>
        <begin position="1116"/>
        <end position="1241"/>
    </location>
</feature>
<feature type="compositionally biased region" description="Polar residues" evidence="11">
    <location>
        <begin position="768"/>
        <end position="777"/>
    </location>
</feature>
<feature type="compositionally biased region" description="Polar residues" evidence="11">
    <location>
        <begin position="1701"/>
        <end position="1729"/>
    </location>
</feature>
<dbReference type="InterPro" id="IPR046341">
    <property type="entry name" value="SET_dom_sf"/>
</dbReference>
<feature type="compositionally biased region" description="Polar residues" evidence="11">
    <location>
        <begin position="1938"/>
        <end position="1952"/>
    </location>
</feature>
<keyword evidence="10" id="KW-0539">Nucleus</keyword>
<evidence type="ECO:0000256" key="4">
    <source>
        <dbReference type="ARBA" id="ARBA00022603"/>
    </source>
</evidence>
<dbReference type="FunFam" id="2.170.270.10:FF:000035">
    <property type="entry name" value="Histone-lysine N-methyltransferase"/>
    <property type="match status" value="1"/>
</dbReference>
<feature type="region of interest" description="Disordered" evidence="11">
    <location>
        <begin position="1923"/>
        <end position="1959"/>
    </location>
</feature>
<feature type="compositionally biased region" description="Basic and acidic residues" evidence="11">
    <location>
        <begin position="158"/>
        <end position="167"/>
    </location>
</feature>
<keyword evidence="6" id="KW-0949">S-adenosyl-L-methionine</keyword>
<feature type="domain" description="Post-SET" evidence="13">
    <location>
        <begin position="1249"/>
        <end position="1265"/>
    </location>
</feature>
<dbReference type="SMART" id="SM00317">
    <property type="entry name" value="SET"/>
    <property type="match status" value="1"/>
</dbReference>
<evidence type="ECO:0000256" key="7">
    <source>
        <dbReference type="ARBA" id="ARBA00022723"/>
    </source>
</evidence>
<feature type="compositionally biased region" description="Polar residues" evidence="11">
    <location>
        <begin position="827"/>
        <end position="840"/>
    </location>
</feature>
<dbReference type="GO" id="GO:0008270">
    <property type="term" value="F:zinc ion binding"/>
    <property type="evidence" value="ECO:0007669"/>
    <property type="project" value="UniProtKB-KW"/>
</dbReference>
<dbReference type="GO" id="GO:0005694">
    <property type="term" value="C:chromosome"/>
    <property type="evidence" value="ECO:0007669"/>
    <property type="project" value="UniProtKB-SubCell"/>
</dbReference>
<feature type="compositionally biased region" description="Basic and acidic residues" evidence="11">
    <location>
        <begin position="407"/>
        <end position="420"/>
    </location>
</feature>
<dbReference type="PROSITE" id="PS51215">
    <property type="entry name" value="AWS"/>
    <property type="match status" value="1"/>
</dbReference>
<feature type="region of interest" description="Disordered" evidence="11">
    <location>
        <begin position="1701"/>
        <end position="1742"/>
    </location>
</feature>
<evidence type="ECO:0000256" key="2">
    <source>
        <dbReference type="ARBA" id="ARBA00004286"/>
    </source>
</evidence>
<dbReference type="InterPro" id="IPR044437">
    <property type="entry name" value="SETD2/Set2_SET"/>
</dbReference>
<evidence type="ECO:0000256" key="9">
    <source>
        <dbReference type="ARBA" id="ARBA00022833"/>
    </source>
</evidence>
<keyword evidence="4" id="KW-0489">Methyltransferase</keyword>
<feature type="region of interest" description="Disordered" evidence="11">
    <location>
        <begin position="756"/>
        <end position="781"/>
    </location>
</feature>
<dbReference type="InterPro" id="IPR050777">
    <property type="entry name" value="SET2_Histone-Lys_MeTrsfase"/>
</dbReference>
<sequence length="2054" mass="224447">MGEVPKIGGDSIRESATEVEKLGSGADCFSENSGSCEGFEAELASENVFGGDEEESGHLGLLEEQTAEVEEEEVRRLRGVSIGIESGSGEFVIGGKEAEEEHGHLGLLEEEKAGVEEEEIRRLRRVSVGIEIGSREFAIGGKEAEEEHGVSLGVGEENADKVSKPVNEDDQGGFSRLSPLKTSEGDELGLSSPVRIGSEVSSADGAFGECQAGNGYDNVSGDCPSAKIGLESAKEVERDCSRNCEATHTEETYEKLFSLESEKLNCDNEENLESSAFGQGENVWVQKQHSGEPPEEVYNGEKCTSAHVGVQGLSSEAVCCSSTEGLTFEQQPQHFTSSEKCSPELRFVSDYRGCEVGGVVIGLASCFHRVSTSCGDTDNGRKDDIKSTTMIVSRRRNPKRSASLRSNMKDGKSEQLDRTRNSGRRCRKKVERNAPLLLATVKLSDKFKRKRSFRRRPTSLSVWGPVDNLMKVFKQNGELETYTSDAIPVKIVRTRKQRSAVDRKNRLRAQKDGTKVSTTIQDDSSHQPMFHVLVDTRSSYEIPASISQIDVGISGMNESNDKLVGDGCTIGAMLLQQDGQIVDKDLESTLTQETSIDHVVGECPGVSSQIGPEMLVEAANYRNSLDAGTSPESDVCHPMLDFGLMTSEGATSPNHASVTLGVGVVPSENVTSVDKVTGMGQTVLVLESMSEIGMQVADSTSSKTFVTSLSGPPLDSELHTKVRGEDNGKASRHLCPTSENIEEKSDGIENLNKARKPSRYRKSKQKNDVSNGNSQLCSKPGKITITGSKCRSFPAESSVLGIAELEHSEEYMKVQNFETLLSSGQDISNLKSDETPTSNGIKGRKLPRSIGPRCSKNGSPGRASRRRTNVHGKKKQNAQKSRNKCISKEKSGTFDASLDASDSMNFSSGTAELEMTISMCNSNTDAGCKVVPKDVPGSVIIPVGDQLAPKECNNSLKEQSLSPQLAWVSCDDCQKWRCISVELANAIDETNCKWTCEDNSDKAFADCSIPQEKTNAEINAELGISDEDESYSAKPSSKGAEPPKLAASLGALWNAIKCNVFLHRNRRSQTIDEIMVCHCKPPRDGSLGCGDQCLNRMLNIECVKGTCPCGNLCSNQQFQKRKYGNLKKFHCGKKGYGLQLQEDASCGKFLIEYVGEVLDLASYEARQRYYASQGQKHFYFMTLNGGEVIDACAKGNLGRFVNHSCDPNCRTEKWMVNGEVCIGLFAIRDIKKGEEVTFDYNYVRVVGAAAKKCVCGSSECRGYIGGDRLNSEVIVQGDSDDEDIERVINHEVGERELNLKNTSDGDGIEVVKKEKVSTLTEDTLVKCSLVIPEPKICEKIRDIVCRPSADINQLDNPLPTLDSIQSEDTVSRSMSDIQKLRSPKESLGNIPVEETVHKPVSVVQPLQISLESSTRVSEVLSDSVPISRKLITNHVKGKSNTEKTYSHTKSSRLSGKIKKGRSNVKQFVTHNPKKLTMGVDNGNFEGVEGKLNELLDMDGGISKQKDATRGYLKLLFVTAAEGDVRGSAFQSTRDLSLILDAILKTKSRKVLVDVINKNGLQMLHNIMKQNRSNFNRIPIIRKLLKVLEFLALKGILSPDQINRDPPCSGMESFKESILSLTRHNDVQVHQIARNFRDKWIPRTIKKVEQSSRDGSWLDPHHSCRSWFRSSSKIKYWHDQGARGTDSIVISTSSHMTASSVERTVPGESSSLGQGVSNSAHVTDNSSAGATRTRKRKSRWGPSLDIAGLDSQSLCCAEDIDVAGVKCIKLSAARQEVTSQLQVSKQTSGAHGEGNSDEVASACNLMHQDVNVETPPGFGSPQQTVNIVSPPGFGHPQQHVNFEAPSGLGSPQEEHTSKMPFGISVASGQVVMGHLQERYLSNLPVSFGIPVSLMQLGTLETEGGSNCSPFWSVAPTMPFHPFPPLPSYPHPTQERGQNHVASSSGKTTPSTSEEPGHMSESCYGKSRLYGRLKWPSDGPARRFPHQQRWDNQRFQRSLPYPNQRIAQGFRGNMRDGIPNLGFQKINRNIRGGSCPSKGASNDAVSSNFHQHWYHN</sequence>
<feature type="domain" description="AWS" evidence="15">
    <location>
        <begin position="1072"/>
        <end position="1122"/>
    </location>
</feature>
<proteinExistence type="predicted"/>
<feature type="domain" description="CW-type" evidence="14">
    <location>
        <begin position="961"/>
        <end position="1015"/>
    </location>
</feature>
<comment type="subcellular location">
    <subcellularLocation>
        <location evidence="2">Chromosome</location>
    </subcellularLocation>
    <subcellularLocation>
        <location evidence="1">Nucleus</location>
    </subcellularLocation>
</comment>
<dbReference type="PROSITE" id="PS50868">
    <property type="entry name" value="POST_SET"/>
    <property type="match status" value="1"/>
</dbReference>
<keyword evidence="5" id="KW-0808">Transferase</keyword>
<keyword evidence="7" id="KW-0479">Metal-binding</keyword>
<dbReference type="SUPFAM" id="SSF82199">
    <property type="entry name" value="SET domain"/>
    <property type="match status" value="1"/>
</dbReference>
<evidence type="ECO:0000256" key="6">
    <source>
        <dbReference type="ARBA" id="ARBA00022691"/>
    </source>
</evidence>
<dbReference type="Pfam" id="PF17907">
    <property type="entry name" value="AWS"/>
    <property type="match status" value="1"/>
</dbReference>
<evidence type="ECO:0000259" key="14">
    <source>
        <dbReference type="PROSITE" id="PS51050"/>
    </source>
</evidence>
<name>A0AAX6EP33_IRIPA</name>
<dbReference type="PROSITE" id="PS51050">
    <property type="entry name" value="ZF_CW"/>
    <property type="match status" value="1"/>
</dbReference>
<feature type="region of interest" description="Disordered" evidence="11">
    <location>
        <begin position="709"/>
        <end position="733"/>
    </location>
</feature>
<keyword evidence="8" id="KW-0863">Zinc-finger</keyword>
<gene>
    <name evidence="16" type="ORF">M6B38_178060</name>
</gene>
<feature type="region of interest" description="Disordered" evidence="11">
    <location>
        <begin position="1974"/>
        <end position="1998"/>
    </location>
</feature>
<dbReference type="CDD" id="cd19172">
    <property type="entry name" value="SET_SETD2"/>
    <property type="match status" value="1"/>
</dbReference>
<organism evidence="16 17">
    <name type="scientific">Iris pallida</name>
    <name type="common">Sweet iris</name>
    <dbReference type="NCBI Taxonomy" id="29817"/>
    <lineage>
        <taxon>Eukaryota</taxon>
        <taxon>Viridiplantae</taxon>
        <taxon>Streptophyta</taxon>
        <taxon>Embryophyta</taxon>
        <taxon>Tracheophyta</taxon>
        <taxon>Spermatophyta</taxon>
        <taxon>Magnoliopsida</taxon>
        <taxon>Liliopsida</taxon>
        <taxon>Asparagales</taxon>
        <taxon>Iridaceae</taxon>
        <taxon>Iridoideae</taxon>
        <taxon>Irideae</taxon>
        <taxon>Iris</taxon>
    </lineage>
</organism>
<dbReference type="Pfam" id="PF07496">
    <property type="entry name" value="zf-CW"/>
    <property type="match status" value="1"/>
</dbReference>
<dbReference type="PROSITE" id="PS50280">
    <property type="entry name" value="SET"/>
    <property type="match status" value="1"/>
</dbReference>
<dbReference type="SMART" id="SM00570">
    <property type="entry name" value="AWS"/>
    <property type="match status" value="1"/>
</dbReference>
<evidence type="ECO:0000259" key="13">
    <source>
        <dbReference type="PROSITE" id="PS50868"/>
    </source>
</evidence>
<dbReference type="InterPro" id="IPR001214">
    <property type="entry name" value="SET_dom"/>
</dbReference>
<accession>A0AAX6EP33</accession>
<dbReference type="InterPro" id="IPR011124">
    <property type="entry name" value="Znf_CW"/>
</dbReference>
<keyword evidence="3" id="KW-0158">Chromosome</keyword>
<evidence type="ECO:0000256" key="10">
    <source>
        <dbReference type="ARBA" id="ARBA00023242"/>
    </source>
</evidence>
<evidence type="ECO:0000313" key="16">
    <source>
        <dbReference type="EMBL" id="KAJ6805826.1"/>
    </source>
</evidence>
<feature type="region of interest" description="Disordered" evidence="11">
    <location>
        <begin position="1"/>
        <end position="31"/>
    </location>
</feature>
<feature type="region of interest" description="Disordered" evidence="11">
    <location>
        <begin position="1437"/>
        <end position="1456"/>
    </location>
</feature>
<feature type="region of interest" description="Disordered" evidence="11">
    <location>
        <begin position="827"/>
        <end position="886"/>
    </location>
</feature>
<feature type="region of interest" description="Disordered" evidence="11">
    <location>
        <begin position="148"/>
        <end position="191"/>
    </location>
</feature>
<evidence type="ECO:0000256" key="3">
    <source>
        <dbReference type="ARBA" id="ARBA00022454"/>
    </source>
</evidence>
<evidence type="ECO:0000313" key="17">
    <source>
        <dbReference type="Proteomes" id="UP001140949"/>
    </source>
</evidence>
<feature type="compositionally biased region" description="Basic residues" evidence="11">
    <location>
        <begin position="863"/>
        <end position="885"/>
    </location>
</feature>
<evidence type="ECO:0000256" key="1">
    <source>
        <dbReference type="ARBA" id="ARBA00004123"/>
    </source>
</evidence>
<protein>
    <submittedName>
        <fullName evidence="16">Histone-lysine N-methyltransferase ASHH2 isoform X1</fullName>
    </submittedName>
</protein>
<dbReference type="Proteomes" id="UP001140949">
    <property type="component" value="Unassembled WGS sequence"/>
</dbReference>
<dbReference type="Gene3D" id="2.170.270.10">
    <property type="entry name" value="SET domain"/>
    <property type="match status" value="1"/>
</dbReference>
<dbReference type="GO" id="GO:0046975">
    <property type="term" value="F:histone H3K36 methyltransferase activity"/>
    <property type="evidence" value="ECO:0007669"/>
    <property type="project" value="InterPro"/>
</dbReference>
<reference evidence="16" key="2">
    <citation type="submission" date="2023-04" db="EMBL/GenBank/DDBJ databases">
        <authorList>
            <person name="Bruccoleri R.E."/>
            <person name="Oakeley E.J."/>
            <person name="Faust A.-M."/>
            <person name="Dessus-Babus S."/>
            <person name="Altorfer M."/>
            <person name="Burckhardt D."/>
            <person name="Oertli M."/>
            <person name="Naumann U."/>
            <person name="Petersen F."/>
            <person name="Wong J."/>
        </authorList>
    </citation>
    <scope>NUCLEOTIDE SEQUENCE</scope>
    <source>
        <strain evidence="16">GSM-AAB239-AS_SAM_17_03QT</strain>
        <tissue evidence="16">Leaf</tissue>
    </source>
</reference>
<comment type="caution">
    <text evidence="16">The sequence shown here is derived from an EMBL/GenBank/DDBJ whole genome shotgun (WGS) entry which is preliminary data.</text>
</comment>
<evidence type="ECO:0000256" key="5">
    <source>
        <dbReference type="ARBA" id="ARBA00022679"/>
    </source>
</evidence>
<dbReference type="Pfam" id="PF00856">
    <property type="entry name" value="SET"/>
    <property type="match status" value="1"/>
</dbReference>
<evidence type="ECO:0000259" key="15">
    <source>
        <dbReference type="PROSITE" id="PS51215"/>
    </source>
</evidence>
<evidence type="ECO:0000259" key="12">
    <source>
        <dbReference type="PROSITE" id="PS50280"/>
    </source>
</evidence>
<keyword evidence="9" id="KW-0862">Zinc</keyword>
<dbReference type="EMBL" id="JANAVB010035219">
    <property type="protein sequence ID" value="KAJ6805826.1"/>
    <property type="molecule type" value="Genomic_DNA"/>
</dbReference>
<dbReference type="InterPro" id="IPR006560">
    <property type="entry name" value="AWS_dom"/>
</dbReference>
<keyword evidence="17" id="KW-1185">Reference proteome</keyword>
<feature type="region of interest" description="Disordered" evidence="11">
    <location>
        <begin position="394"/>
        <end position="426"/>
    </location>
</feature>
<dbReference type="PANTHER" id="PTHR22884">
    <property type="entry name" value="SET DOMAIN PROTEINS"/>
    <property type="match status" value="1"/>
</dbReference>
<evidence type="ECO:0000256" key="11">
    <source>
        <dbReference type="SAM" id="MobiDB-lite"/>
    </source>
</evidence>
<feature type="compositionally biased region" description="Basic and acidic residues" evidence="11">
    <location>
        <begin position="11"/>
        <end position="21"/>
    </location>
</feature>
<evidence type="ECO:0000256" key="8">
    <source>
        <dbReference type="ARBA" id="ARBA00022771"/>
    </source>
</evidence>
<reference evidence="16" key="1">
    <citation type="journal article" date="2023" name="GigaByte">
        <title>Genome assembly of the bearded iris, Iris pallida Lam.</title>
        <authorList>
            <person name="Bruccoleri R.E."/>
            <person name="Oakeley E.J."/>
            <person name="Faust A.M.E."/>
            <person name="Altorfer M."/>
            <person name="Dessus-Babus S."/>
            <person name="Burckhardt D."/>
            <person name="Oertli M."/>
            <person name="Naumann U."/>
            <person name="Petersen F."/>
            <person name="Wong J."/>
        </authorList>
    </citation>
    <scope>NUCLEOTIDE SEQUENCE</scope>
    <source>
        <strain evidence="16">GSM-AAB239-AS_SAM_17_03QT</strain>
    </source>
</reference>